<reference evidence="2 3" key="1">
    <citation type="submission" date="2016-10" db="EMBL/GenBank/DDBJ databases">
        <authorList>
            <person name="de Groot N.N."/>
        </authorList>
    </citation>
    <scope>NUCLEOTIDE SEQUENCE [LARGE SCALE GENOMIC DNA]</scope>
    <source>
        <strain evidence="3">L7-484,KACC 16230,DSM 25025</strain>
    </source>
</reference>
<dbReference type="PROSITE" id="PS51257">
    <property type="entry name" value="PROKAR_LIPOPROTEIN"/>
    <property type="match status" value="1"/>
</dbReference>
<feature type="signal peptide" evidence="1">
    <location>
        <begin position="1"/>
        <end position="28"/>
    </location>
</feature>
<keyword evidence="3" id="KW-1185">Reference proteome</keyword>
<keyword evidence="1" id="KW-0732">Signal</keyword>
<sequence length="129" mass="14250">MTPILRSALLAAATIATACLGASAPARAGATADVSLLTNVQYRGDWDGERRHRRGDWDDRRGHRYDDRRDRGICRPGLALEKARAFGLRGVDIVDVGRRRVVVEGFRRGGRPVLVTFAQARGCPVIDRR</sequence>
<dbReference type="EMBL" id="FNIT01000010">
    <property type="protein sequence ID" value="SDO67418.1"/>
    <property type="molecule type" value="Genomic_DNA"/>
</dbReference>
<dbReference type="RefSeq" id="WP_090676132.1">
    <property type="nucleotide sequence ID" value="NZ_FNIT01000010.1"/>
</dbReference>
<organism evidence="2 3">
    <name type="scientific">Aureimonas jatrophae</name>
    <dbReference type="NCBI Taxonomy" id="1166073"/>
    <lineage>
        <taxon>Bacteria</taxon>
        <taxon>Pseudomonadati</taxon>
        <taxon>Pseudomonadota</taxon>
        <taxon>Alphaproteobacteria</taxon>
        <taxon>Hyphomicrobiales</taxon>
        <taxon>Aurantimonadaceae</taxon>
        <taxon>Aureimonas</taxon>
    </lineage>
</organism>
<evidence type="ECO:0000313" key="2">
    <source>
        <dbReference type="EMBL" id="SDO67418.1"/>
    </source>
</evidence>
<protein>
    <recommendedName>
        <fullName evidence="4">Peptidase propeptide and YPEB domain-containing protein</fullName>
    </recommendedName>
</protein>
<gene>
    <name evidence="2" type="ORF">SAMN05192530_11032</name>
</gene>
<dbReference type="Proteomes" id="UP000198793">
    <property type="component" value="Unassembled WGS sequence"/>
</dbReference>
<dbReference type="AlphaFoldDB" id="A0A1H0LGR7"/>
<evidence type="ECO:0000256" key="1">
    <source>
        <dbReference type="SAM" id="SignalP"/>
    </source>
</evidence>
<proteinExistence type="predicted"/>
<feature type="chain" id="PRO_5011603865" description="Peptidase propeptide and YPEB domain-containing protein" evidence="1">
    <location>
        <begin position="29"/>
        <end position="129"/>
    </location>
</feature>
<accession>A0A1H0LGR7</accession>
<evidence type="ECO:0008006" key="4">
    <source>
        <dbReference type="Google" id="ProtNLM"/>
    </source>
</evidence>
<evidence type="ECO:0000313" key="3">
    <source>
        <dbReference type="Proteomes" id="UP000198793"/>
    </source>
</evidence>
<name>A0A1H0LGR7_9HYPH</name>